<protein>
    <recommendedName>
        <fullName evidence="2">SseB protein N-terminal domain-containing protein</fullName>
    </recommendedName>
</protein>
<dbReference type="InterPro" id="IPR009839">
    <property type="entry name" value="SseB_N"/>
</dbReference>
<feature type="domain" description="SseB protein N-terminal" evidence="2">
    <location>
        <begin position="23"/>
        <end position="129"/>
    </location>
</feature>
<name>M9R9W8_9RHOB</name>
<keyword evidence="4" id="KW-1185">Reference proteome</keyword>
<dbReference type="Pfam" id="PF07179">
    <property type="entry name" value="SseB"/>
    <property type="match status" value="1"/>
</dbReference>
<organism evidence="3 4">
    <name type="scientific">Octadecabacter antarcticus 307</name>
    <dbReference type="NCBI Taxonomy" id="391626"/>
    <lineage>
        <taxon>Bacteria</taxon>
        <taxon>Pseudomonadati</taxon>
        <taxon>Pseudomonadota</taxon>
        <taxon>Alphaproteobacteria</taxon>
        <taxon>Rhodobacterales</taxon>
        <taxon>Roseobacteraceae</taxon>
        <taxon>Octadecabacter</taxon>
    </lineage>
</organism>
<dbReference type="Proteomes" id="UP000005307">
    <property type="component" value="Chromosome"/>
</dbReference>
<feature type="region of interest" description="Disordered" evidence="1">
    <location>
        <begin position="248"/>
        <end position="277"/>
    </location>
</feature>
<accession>M9R9W8</accession>
<dbReference type="STRING" id="391626.OAN307_c08120"/>
<evidence type="ECO:0000313" key="4">
    <source>
        <dbReference type="Proteomes" id="UP000005307"/>
    </source>
</evidence>
<dbReference type="AlphaFoldDB" id="M9R9W8"/>
<sequence>MTELIETALTEIGTTEIDRAHAAMVADEADDLARLRFYERLAESELFMLLEAEVEGDQISPAMFEAEDQQFVLIFDREARMSEFYGKAIAPYAALSGRGMAQMLEGQRIGMALNMGVAPSAMLVPAEAVDWLAQTLGSDAQEVDGQITELTAPTGLPEVLLEALDRKLATAAGLAVEAYLCGVIYEGGGRGHMLAFVGTIEGAQGALTAAINEALVFSGIEAGMLDVTHLAGGDPVSERVAKVGLRFDLPTPQMPGTSNGQPGANPGMDPSKPPQLH</sequence>
<dbReference type="EMBL" id="CP003740">
    <property type="protein sequence ID" value="AGI66535.1"/>
    <property type="molecule type" value="Genomic_DNA"/>
</dbReference>
<dbReference type="HOGENOM" id="CLU_1057026_0_0_5"/>
<gene>
    <name evidence="3" type="ORF">OAN307_c08120</name>
</gene>
<dbReference type="eggNOG" id="ENOG502Z7MU">
    <property type="taxonomic scope" value="Bacteria"/>
</dbReference>
<dbReference type="KEGG" id="oat:OAN307_c08120"/>
<dbReference type="OrthoDB" id="7831317at2"/>
<proteinExistence type="predicted"/>
<evidence type="ECO:0000313" key="3">
    <source>
        <dbReference type="EMBL" id="AGI66535.1"/>
    </source>
</evidence>
<dbReference type="RefSeq" id="WP_015498579.1">
    <property type="nucleotide sequence ID" value="NC_020911.1"/>
</dbReference>
<reference evidence="3 4" key="1">
    <citation type="journal article" date="2013" name="PLoS ONE">
        <title>Poles Apart: Arctic and Antarctic Octadecabacter strains Share High Genome Plasticity and a New Type of Xanthorhodopsin.</title>
        <authorList>
            <person name="Vollmers J."/>
            <person name="Voget S."/>
            <person name="Dietrich S."/>
            <person name="Gollnow K."/>
            <person name="Smits M."/>
            <person name="Meyer K."/>
            <person name="Brinkhoff T."/>
            <person name="Simon M."/>
            <person name="Daniel R."/>
        </authorList>
    </citation>
    <scope>NUCLEOTIDE SEQUENCE [LARGE SCALE GENOMIC DNA]</scope>
    <source>
        <strain evidence="3 4">307</strain>
    </source>
</reference>
<evidence type="ECO:0000259" key="2">
    <source>
        <dbReference type="Pfam" id="PF07179"/>
    </source>
</evidence>
<evidence type="ECO:0000256" key="1">
    <source>
        <dbReference type="SAM" id="MobiDB-lite"/>
    </source>
</evidence>